<evidence type="ECO:0000313" key="9">
    <source>
        <dbReference type="Proteomes" id="UP001295684"/>
    </source>
</evidence>
<comment type="similarity">
    <text evidence="2 7">Belongs to the FPP/GGPP synthase family.</text>
</comment>
<dbReference type="GO" id="GO:0004659">
    <property type="term" value="F:prenyltransferase activity"/>
    <property type="evidence" value="ECO:0007669"/>
    <property type="project" value="InterPro"/>
</dbReference>
<sequence>MRANILCRRFCTKSIGKNVLNDFDFSDVHFSKNMMKLVTQEPMPSLEEVRKQNNSTLEGLKKKAAFDLDPFSIIDDDLKFINNIIFDNIIDTKYSLLKEVAEYNLKLKGKNFRSCIIMLLSRAFYSKYARDGKKFEDTDLYYTSALLSACVEICHNATLLQDDIIDQAETRRSKLAAYKVYGRSNSVFASNFLISRASQMLAKLEKPYLSQIFSTMIYNLVFGELIQARNYSENDSLEESVRSYISKTYYKTASLMSLACRGVGVIYNFSEEKQRNAFDFGAHFGIAFQIADDILDFTQSSEALGKPAFNDLKSGLVTAPTIFAFSESKSKDLETMIQRNFENEGDVDKALSIIDSTAGIDRAEMLALNHVGESIAALACLDEIDIGNDAYQGLVKLTLKVKTRKY</sequence>
<dbReference type="SFLD" id="SFLDS00005">
    <property type="entry name" value="Isoprenoid_Synthase_Type_I"/>
    <property type="match status" value="1"/>
</dbReference>
<dbReference type="GO" id="GO:0046872">
    <property type="term" value="F:metal ion binding"/>
    <property type="evidence" value="ECO:0007669"/>
    <property type="project" value="UniProtKB-KW"/>
</dbReference>
<comment type="caution">
    <text evidence="8">The sequence shown here is derived from an EMBL/GenBank/DDBJ whole genome shotgun (WGS) entry which is preliminary data.</text>
</comment>
<evidence type="ECO:0000256" key="1">
    <source>
        <dbReference type="ARBA" id="ARBA00001946"/>
    </source>
</evidence>
<dbReference type="GO" id="GO:1990234">
    <property type="term" value="C:transferase complex"/>
    <property type="evidence" value="ECO:0007669"/>
    <property type="project" value="TreeGrafter"/>
</dbReference>
<dbReference type="CDD" id="cd00685">
    <property type="entry name" value="Trans_IPPS_HT"/>
    <property type="match status" value="1"/>
</dbReference>
<dbReference type="Pfam" id="PF00348">
    <property type="entry name" value="polyprenyl_synt"/>
    <property type="match status" value="1"/>
</dbReference>
<keyword evidence="4" id="KW-0479">Metal-binding</keyword>
<dbReference type="Gene3D" id="1.10.600.10">
    <property type="entry name" value="Farnesyl Diphosphate Synthase"/>
    <property type="match status" value="1"/>
</dbReference>
<evidence type="ECO:0000256" key="7">
    <source>
        <dbReference type="RuleBase" id="RU004466"/>
    </source>
</evidence>
<evidence type="ECO:0000256" key="3">
    <source>
        <dbReference type="ARBA" id="ARBA00022679"/>
    </source>
</evidence>
<evidence type="ECO:0000313" key="8">
    <source>
        <dbReference type="EMBL" id="CAI2371439.1"/>
    </source>
</evidence>
<keyword evidence="6" id="KW-0414">Isoprene biosynthesis</keyword>
<dbReference type="EMBL" id="CAMPGE010012679">
    <property type="protein sequence ID" value="CAI2371439.1"/>
    <property type="molecule type" value="Genomic_DNA"/>
</dbReference>
<dbReference type="Proteomes" id="UP001295684">
    <property type="component" value="Unassembled WGS sequence"/>
</dbReference>
<dbReference type="InterPro" id="IPR033749">
    <property type="entry name" value="Polyprenyl_synt_CS"/>
</dbReference>
<keyword evidence="5" id="KW-0460">Magnesium</keyword>
<comment type="cofactor">
    <cofactor evidence="1">
        <name>Mg(2+)</name>
        <dbReference type="ChEBI" id="CHEBI:18420"/>
    </cofactor>
</comment>
<dbReference type="PANTHER" id="PTHR12001:SF69">
    <property type="entry name" value="ALL TRANS-POLYPRENYL-DIPHOSPHATE SYNTHASE PDSS1"/>
    <property type="match status" value="1"/>
</dbReference>
<accession>A0AAD1XCQ3</accession>
<dbReference type="SUPFAM" id="SSF48576">
    <property type="entry name" value="Terpenoid synthases"/>
    <property type="match status" value="1"/>
</dbReference>
<evidence type="ECO:0000256" key="4">
    <source>
        <dbReference type="ARBA" id="ARBA00022723"/>
    </source>
</evidence>
<evidence type="ECO:0000256" key="2">
    <source>
        <dbReference type="ARBA" id="ARBA00006706"/>
    </source>
</evidence>
<dbReference type="AlphaFoldDB" id="A0AAD1XCQ3"/>
<keyword evidence="3 7" id="KW-0808">Transferase</keyword>
<name>A0AAD1XCQ3_EUPCR</name>
<organism evidence="8 9">
    <name type="scientific">Euplotes crassus</name>
    <dbReference type="NCBI Taxonomy" id="5936"/>
    <lineage>
        <taxon>Eukaryota</taxon>
        <taxon>Sar</taxon>
        <taxon>Alveolata</taxon>
        <taxon>Ciliophora</taxon>
        <taxon>Intramacronucleata</taxon>
        <taxon>Spirotrichea</taxon>
        <taxon>Hypotrichia</taxon>
        <taxon>Euplotida</taxon>
        <taxon>Euplotidae</taxon>
        <taxon>Moneuplotes</taxon>
    </lineage>
</organism>
<dbReference type="InterPro" id="IPR008949">
    <property type="entry name" value="Isoprenoid_synthase_dom_sf"/>
</dbReference>
<proteinExistence type="inferred from homology"/>
<dbReference type="GO" id="GO:0008299">
    <property type="term" value="P:isoprenoid biosynthetic process"/>
    <property type="evidence" value="ECO:0007669"/>
    <property type="project" value="UniProtKB-KW"/>
</dbReference>
<evidence type="ECO:0000256" key="6">
    <source>
        <dbReference type="ARBA" id="ARBA00023229"/>
    </source>
</evidence>
<evidence type="ECO:0000256" key="5">
    <source>
        <dbReference type="ARBA" id="ARBA00022842"/>
    </source>
</evidence>
<gene>
    <name evidence="8" type="ORF">ECRASSUSDP1_LOCUS12762</name>
</gene>
<dbReference type="PROSITE" id="PS00444">
    <property type="entry name" value="POLYPRENYL_SYNTHASE_2"/>
    <property type="match status" value="1"/>
</dbReference>
<keyword evidence="9" id="KW-1185">Reference proteome</keyword>
<reference evidence="8" key="1">
    <citation type="submission" date="2023-07" db="EMBL/GenBank/DDBJ databases">
        <authorList>
            <consortium name="AG Swart"/>
            <person name="Singh M."/>
            <person name="Singh A."/>
            <person name="Seah K."/>
            <person name="Emmerich C."/>
        </authorList>
    </citation>
    <scope>NUCLEOTIDE SEQUENCE</scope>
    <source>
        <strain evidence="8">DP1</strain>
    </source>
</reference>
<dbReference type="InterPro" id="IPR000092">
    <property type="entry name" value="Polyprenyl_synt"/>
</dbReference>
<protein>
    <submittedName>
        <fullName evidence="8">Uncharacterized protein</fullName>
    </submittedName>
</protein>
<dbReference type="PANTHER" id="PTHR12001">
    <property type="entry name" value="GERANYLGERANYL PYROPHOSPHATE SYNTHASE"/>
    <property type="match status" value="1"/>
</dbReference>
<dbReference type="GO" id="GO:0006744">
    <property type="term" value="P:ubiquinone biosynthetic process"/>
    <property type="evidence" value="ECO:0007669"/>
    <property type="project" value="TreeGrafter"/>
</dbReference>